<dbReference type="EMBL" id="CP002583">
    <property type="protein sequence ID" value="ADZ91474.1"/>
    <property type="molecule type" value="Genomic_DNA"/>
</dbReference>
<dbReference type="STRING" id="717774.Marme_2233"/>
<accession>F2JTG0</accession>
<dbReference type="Proteomes" id="UP000001062">
    <property type="component" value="Chromosome"/>
</dbReference>
<keyword evidence="2" id="KW-1185">Reference proteome</keyword>
<organism evidence="1 2">
    <name type="scientific">Marinomonas mediterranea (strain ATCC 700492 / JCM 21426 / NBRC 103028 / MMB-1)</name>
    <dbReference type="NCBI Taxonomy" id="717774"/>
    <lineage>
        <taxon>Bacteria</taxon>
        <taxon>Pseudomonadati</taxon>
        <taxon>Pseudomonadota</taxon>
        <taxon>Gammaproteobacteria</taxon>
        <taxon>Oceanospirillales</taxon>
        <taxon>Oceanospirillaceae</taxon>
        <taxon>Marinomonas</taxon>
    </lineage>
</organism>
<gene>
    <name evidence="1" type="ordered locus">Marme_2233</name>
</gene>
<reference evidence="1 2" key="1">
    <citation type="journal article" date="2012" name="Stand. Genomic Sci.">
        <title>Complete genome sequence of the melanogenic marine bacterium Marinomonas mediterranea type strain (MMB-1(T)).</title>
        <authorList>
            <person name="Lucas-Elio P."/>
            <person name="Goodwin L."/>
            <person name="Woyke T."/>
            <person name="Pitluck S."/>
            <person name="Nolan M."/>
            <person name="Kyrpides N.C."/>
            <person name="Detter J.C."/>
            <person name="Copeland A."/>
            <person name="Teshima H."/>
            <person name="Bruce D."/>
            <person name="Detter C."/>
            <person name="Tapia R."/>
            <person name="Han S."/>
            <person name="Land M.L."/>
            <person name="Ivanova N."/>
            <person name="Mikhailova N."/>
            <person name="Johnston A.W."/>
            <person name="Sanchez-Amat A."/>
        </authorList>
    </citation>
    <scope>NUCLEOTIDE SEQUENCE [LARGE SCALE GENOMIC DNA]</scope>
    <source>
        <strain evidence="2">ATCC 700492 / JCM 21426 / NBRC 103028 / MMB-1</strain>
    </source>
</reference>
<dbReference type="InterPro" id="IPR014547">
    <property type="entry name" value="UCP028477"/>
</dbReference>
<dbReference type="RefSeq" id="WP_013661379.1">
    <property type="nucleotide sequence ID" value="NC_015276.1"/>
</dbReference>
<dbReference type="KEGG" id="mme:Marme_2233"/>
<dbReference type="OrthoDB" id="8893883at2"/>
<protein>
    <submittedName>
        <fullName evidence="1">Uncharacterized conserved protein UCP028477</fullName>
    </submittedName>
</protein>
<sequence length="268" mass="30144" precursor="true">MKIIIVFIMSLITSVLIPMTAWGGSQANQNAKISADRIVTFAKNVEKYAASQQARAFIIARVGRPEKDLPKGIRYTHTAVAIYSDIQLNDGETVQGYAIHNLYQLDNARDKSQLIQDYPVDFFWGAETLKAGIIIPSEAVQTRLIALYANGDDKKLHNPNYSVIANPFNSTLQNCTEYTLDLLNAAIYQTTDREQLKENAKAYFDPQMLDVSPLKLTLGSMFVKDVATRDHSGDVQTTTFTSIYRYLDKFKLVNKGISFYEDQHVVTL</sequence>
<dbReference type="Pfam" id="PF09916">
    <property type="entry name" value="DUF2145"/>
    <property type="match status" value="1"/>
</dbReference>
<dbReference type="AlphaFoldDB" id="F2JTG0"/>
<dbReference type="eggNOG" id="COG4727">
    <property type="taxonomic scope" value="Bacteria"/>
</dbReference>
<evidence type="ECO:0000313" key="1">
    <source>
        <dbReference type="EMBL" id="ADZ91474.1"/>
    </source>
</evidence>
<dbReference type="HOGENOM" id="CLU_1041573_0_0_6"/>
<evidence type="ECO:0000313" key="2">
    <source>
        <dbReference type="Proteomes" id="UP000001062"/>
    </source>
</evidence>
<dbReference type="PATRIC" id="fig|717774.3.peg.2300"/>
<proteinExistence type="predicted"/>
<name>F2JTG0_MARM1</name>